<dbReference type="Proteomes" id="UP000694419">
    <property type="component" value="Unplaced"/>
</dbReference>
<feature type="compositionally biased region" description="Low complexity" evidence="1">
    <location>
        <begin position="24"/>
        <end position="37"/>
    </location>
</feature>
<evidence type="ECO:0000313" key="3">
    <source>
        <dbReference type="Proteomes" id="UP000694419"/>
    </source>
</evidence>
<feature type="compositionally biased region" description="Pro residues" evidence="1">
    <location>
        <begin position="48"/>
        <end position="64"/>
    </location>
</feature>
<feature type="compositionally biased region" description="Low complexity" evidence="1">
    <location>
        <begin position="109"/>
        <end position="128"/>
    </location>
</feature>
<evidence type="ECO:0000256" key="1">
    <source>
        <dbReference type="SAM" id="MobiDB-lite"/>
    </source>
</evidence>
<organism evidence="2 3">
    <name type="scientific">Calidris pygmaea</name>
    <name type="common">Spoon-billed sandpiper</name>
    <dbReference type="NCBI Taxonomy" id="425635"/>
    <lineage>
        <taxon>Eukaryota</taxon>
        <taxon>Metazoa</taxon>
        <taxon>Chordata</taxon>
        <taxon>Craniata</taxon>
        <taxon>Vertebrata</taxon>
        <taxon>Euteleostomi</taxon>
        <taxon>Archelosauria</taxon>
        <taxon>Archosauria</taxon>
        <taxon>Dinosauria</taxon>
        <taxon>Saurischia</taxon>
        <taxon>Theropoda</taxon>
        <taxon>Coelurosauria</taxon>
        <taxon>Aves</taxon>
        <taxon>Neognathae</taxon>
        <taxon>Neoaves</taxon>
        <taxon>Charadriiformes</taxon>
        <taxon>Scolopacidae</taxon>
        <taxon>Calidris</taxon>
    </lineage>
</organism>
<reference evidence="2" key="2">
    <citation type="submission" date="2025-09" db="UniProtKB">
        <authorList>
            <consortium name="Ensembl"/>
        </authorList>
    </citation>
    <scope>IDENTIFICATION</scope>
</reference>
<proteinExistence type="predicted"/>
<accession>A0A8C3PJ22</accession>
<dbReference type="AlphaFoldDB" id="A0A8C3PJ22"/>
<evidence type="ECO:0000313" key="2">
    <source>
        <dbReference type="Ensembl" id="ENSCPGP00000005288.1"/>
    </source>
</evidence>
<feature type="region of interest" description="Disordered" evidence="1">
    <location>
        <begin position="1"/>
        <end position="139"/>
    </location>
</feature>
<sequence length="187" mass="18865">LPQHPKSPPSSTLGEPQTPPKHPSTPLATTRTLPLPLKWEGDMAPREPGSPPPGAAPHQAPPPGLGHAPSQPQAPPPGTGPASSQPQAPPPGTGPASSQPQAPPPNHGPASSQPQAPPSRLGPASSQPQAPPPGTCKRDTSVSRLWGLLGGLVGVHWEHHGVTGSTGGGNWGITGSTGGYWDGCWQH</sequence>
<name>A0A8C3PJ22_9CHAR</name>
<protein>
    <submittedName>
        <fullName evidence="2">Uncharacterized protein</fullName>
    </submittedName>
</protein>
<dbReference type="Ensembl" id="ENSCPGT00000005830.1">
    <property type="protein sequence ID" value="ENSCPGP00000005288.1"/>
    <property type="gene ID" value="ENSCPGG00000003832.1"/>
</dbReference>
<reference evidence="2" key="1">
    <citation type="submission" date="2025-08" db="UniProtKB">
        <authorList>
            <consortium name="Ensembl"/>
        </authorList>
    </citation>
    <scope>IDENTIFICATION</scope>
</reference>
<keyword evidence="3" id="KW-1185">Reference proteome</keyword>